<feature type="non-terminal residue" evidence="2">
    <location>
        <position position="1"/>
    </location>
</feature>
<protein>
    <recommendedName>
        <fullName evidence="1">Mitochondria-eating protein C-terminal domain-containing protein</fullName>
    </recommendedName>
</protein>
<proteinExistence type="predicted"/>
<comment type="caution">
    <text evidence="2">The sequence shown here is derived from an EMBL/GenBank/DDBJ whole genome shotgun (WGS) entry which is preliminary data.</text>
</comment>
<dbReference type="Proteomes" id="UP001634394">
    <property type="component" value="Unassembled WGS sequence"/>
</dbReference>
<name>A0ABD3WZC5_SINWO</name>
<dbReference type="EMBL" id="JBJQND010000004">
    <property type="protein sequence ID" value="KAL3879314.1"/>
    <property type="molecule type" value="Genomic_DNA"/>
</dbReference>
<sequence>LSDAFRQTKLSERYNQLYDNMWTDAFEEHSGKKEEDIIQFLRKKLLGSYEFCENVCREFTDIPMGYKKQLQEIKKNFGVFLRNDVKESYRKKHNSIEGGDNTKKYIDACVELCWLMVIQDPPVVIETPASKDSALDTNTYRAYTTTGPKVDFVVWPALRLHHGGPLLTKGVAQGKK</sequence>
<accession>A0ABD3WZC5</accession>
<organism evidence="2 3">
    <name type="scientific">Sinanodonta woodiana</name>
    <name type="common">Chinese pond mussel</name>
    <name type="synonym">Anodonta woodiana</name>
    <dbReference type="NCBI Taxonomy" id="1069815"/>
    <lineage>
        <taxon>Eukaryota</taxon>
        <taxon>Metazoa</taxon>
        <taxon>Spiralia</taxon>
        <taxon>Lophotrochozoa</taxon>
        <taxon>Mollusca</taxon>
        <taxon>Bivalvia</taxon>
        <taxon>Autobranchia</taxon>
        <taxon>Heteroconchia</taxon>
        <taxon>Palaeoheterodonta</taxon>
        <taxon>Unionida</taxon>
        <taxon>Unionoidea</taxon>
        <taxon>Unionidae</taxon>
        <taxon>Unioninae</taxon>
        <taxon>Sinanodonta</taxon>
    </lineage>
</organism>
<keyword evidence="3" id="KW-1185">Reference proteome</keyword>
<dbReference type="InterPro" id="IPR031981">
    <property type="entry name" value="MIEAP_C"/>
</dbReference>
<evidence type="ECO:0000313" key="3">
    <source>
        <dbReference type="Proteomes" id="UP001634394"/>
    </source>
</evidence>
<dbReference type="Pfam" id="PF16026">
    <property type="entry name" value="MIEAP"/>
    <property type="match status" value="1"/>
</dbReference>
<dbReference type="AlphaFoldDB" id="A0ABD3WZC5"/>
<evidence type="ECO:0000259" key="1">
    <source>
        <dbReference type="Pfam" id="PF16026"/>
    </source>
</evidence>
<feature type="domain" description="Mitochondria-eating protein C-terminal" evidence="1">
    <location>
        <begin position="102"/>
        <end position="172"/>
    </location>
</feature>
<evidence type="ECO:0000313" key="2">
    <source>
        <dbReference type="EMBL" id="KAL3879314.1"/>
    </source>
</evidence>
<gene>
    <name evidence="2" type="ORF">ACJMK2_031615</name>
</gene>
<reference evidence="2 3" key="1">
    <citation type="submission" date="2024-11" db="EMBL/GenBank/DDBJ databases">
        <title>Chromosome-level genome assembly of the freshwater bivalve Anodonta woodiana.</title>
        <authorList>
            <person name="Chen X."/>
        </authorList>
    </citation>
    <scope>NUCLEOTIDE SEQUENCE [LARGE SCALE GENOMIC DNA]</scope>
    <source>
        <strain evidence="2">MN2024</strain>
        <tissue evidence="2">Gills</tissue>
    </source>
</reference>